<dbReference type="GO" id="GO:0070006">
    <property type="term" value="F:metalloaminopeptidase activity"/>
    <property type="evidence" value="ECO:0007669"/>
    <property type="project" value="TreeGrafter"/>
</dbReference>
<name>A0A5P2FZY9_9BACT</name>
<dbReference type="EMBL" id="CP044016">
    <property type="protein sequence ID" value="QES89106.1"/>
    <property type="molecule type" value="Genomic_DNA"/>
</dbReference>
<keyword evidence="5" id="KW-1185">Reference proteome</keyword>
<dbReference type="GO" id="GO:0005737">
    <property type="term" value="C:cytoplasm"/>
    <property type="evidence" value="ECO:0007669"/>
    <property type="project" value="TreeGrafter"/>
</dbReference>
<dbReference type="SUPFAM" id="SSF63737">
    <property type="entry name" value="Leukotriene A4 hydrolase N-terminal domain"/>
    <property type="match status" value="1"/>
</dbReference>
<dbReference type="GO" id="GO:0016020">
    <property type="term" value="C:membrane"/>
    <property type="evidence" value="ECO:0007669"/>
    <property type="project" value="TreeGrafter"/>
</dbReference>
<organism evidence="4 5">
    <name type="scientific">Rhizosphaericola mali</name>
    <dbReference type="NCBI Taxonomy" id="2545455"/>
    <lineage>
        <taxon>Bacteria</taxon>
        <taxon>Pseudomonadati</taxon>
        <taxon>Bacteroidota</taxon>
        <taxon>Chitinophagia</taxon>
        <taxon>Chitinophagales</taxon>
        <taxon>Chitinophagaceae</taxon>
        <taxon>Rhizosphaericola</taxon>
    </lineage>
</organism>
<dbReference type="InterPro" id="IPR027268">
    <property type="entry name" value="Peptidase_M4/M1_CTD_sf"/>
</dbReference>
<dbReference type="Proteomes" id="UP000292424">
    <property type="component" value="Chromosome"/>
</dbReference>
<dbReference type="GO" id="GO:0043171">
    <property type="term" value="P:peptide catabolic process"/>
    <property type="evidence" value="ECO:0007669"/>
    <property type="project" value="TreeGrafter"/>
</dbReference>
<dbReference type="OrthoDB" id="100605at2"/>
<sequence>MKIGLFLSISGLLALLSNNSFGQARGHGPFSHVDSLRGSITPERSWWDVTRYDLTIKPDYTQKFTSGNNLITYKVSGKQTTRKMQIDLQPPLNIDSAFLDGRKKITFTHNPSDSNVWYLDMPVQAMGSSHAVKIFFSGNPHIAVRPPWDGGWSFSKDSLGRPWMTVCCQGLGASIWYPCKDHQSDEPDNGASLSMIIPDTLVGVSNGRMISEIDNHDGTKTVKWGVKNPISTYCLIPYIGKYVNLKGKYLGEKGYLDLSFWALDYHEKIAKPYFFDESEKMLTAYEHWFGPYPFYEDSYKLVETDNTGMEHQSNIGYGNHYAPGYRGRDDSHTGYGLKCDFIIVHESGHEWWGNNLTSYDLADMWVHESFTNYAEALYTEYHWGKKAGNDYVFGVRGGIHNQGTIVPAFNVNAEGTGDMYPKGGNMLHSIRHSLDNDTLFREILRGLQKDYYHQVVTGKQVVAYFNKKSGFDYSKVFEQYLNTTQIPTLKYYFTGNEVHFKYDSCIHGFNLPIAMRDGKNVVKLYPSDKWQSKQITPAQKNLLTQKDISYMYFINVKETQD</sequence>
<dbReference type="Gene3D" id="1.10.390.10">
    <property type="entry name" value="Neutral Protease Domain 2"/>
    <property type="match status" value="1"/>
</dbReference>
<protein>
    <submittedName>
        <fullName evidence="4">M1 family metallopeptidase</fullName>
    </submittedName>
</protein>
<gene>
    <name evidence="4" type="ORF">E0W69_010695</name>
</gene>
<dbReference type="GO" id="GO:0005615">
    <property type="term" value="C:extracellular space"/>
    <property type="evidence" value="ECO:0007669"/>
    <property type="project" value="TreeGrafter"/>
</dbReference>
<dbReference type="InterPro" id="IPR045357">
    <property type="entry name" value="Aminopeptidase_N-like_N"/>
</dbReference>
<dbReference type="InterPro" id="IPR042097">
    <property type="entry name" value="Aminopeptidase_N-like_N_sf"/>
</dbReference>
<dbReference type="PANTHER" id="PTHR11533">
    <property type="entry name" value="PROTEASE M1 ZINC METALLOPROTEASE"/>
    <property type="match status" value="1"/>
</dbReference>
<reference evidence="4 5" key="1">
    <citation type="submission" date="2019-09" db="EMBL/GenBank/DDBJ databases">
        <title>Complete genome sequence of Arachidicoccus sp. B3-10 isolated from apple orchard soil.</title>
        <authorList>
            <person name="Kim H.S."/>
            <person name="Han K.-I."/>
            <person name="Suh M.K."/>
            <person name="Lee K.C."/>
            <person name="Eom M.K."/>
            <person name="Kim J.-S."/>
            <person name="Kang S.W."/>
            <person name="Sin Y."/>
            <person name="Lee J.-S."/>
        </authorList>
    </citation>
    <scope>NUCLEOTIDE SEQUENCE [LARGE SCALE GENOMIC DNA]</scope>
    <source>
        <strain evidence="4 5">B3-10</strain>
    </source>
</reference>
<evidence type="ECO:0000259" key="2">
    <source>
        <dbReference type="Pfam" id="PF01433"/>
    </source>
</evidence>
<evidence type="ECO:0000313" key="5">
    <source>
        <dbReference type="Proteomes" id="UP000292424"/>
    </source>
</evidence>
<dbReference type="InterPro" id="IPR014782">
    <property type="entry name" value="Peptidase_M1_dom"/>
</dbReference>
<dbReference type="Pfam" id="PF01433">
    <property type="entry name" value="Peptidase_M1"/>
    <property type="match status" value="1"/>
</dbReference>
<dbReference type="GO" id="GO:0042277">
    <property type="term" value="F:peptide binding"/>
    <property type="evidence" value="ECO:0007669"/>
    <property type="project" value="TreeGrafter"/>
</dbReference>
<dbReference type="GO" id="GO:0008270">
    <property type="term" value="F:zinc ion binding"/>
    <property type="evidence" value="ECO:0007669"/>
    <property type="project" value="InterPro"/>
</dbReference>
<evidence type="ECO:0000313" key="4">
    <source>
        <dbReference type="EMBL" id="QES89106.1"/>
    </source>
</evidence>
<feature type="domain" description="Aminopeptidase N-like N-terminal" evidence="3">
    <location>
        <begin position="51"/>
        <end position="233"/>
    </location>
</feature>
<accession>A0A5P2FZY9</accession>
<dbReference type="SUPFAM" id="SSF55486">
    <property type="entry name" value="Metalloproteases ('zincins'), catalytic domain"/>
    <property type="match status" value="1"/>
</dbReference>
<proteinExistence type="predicted"/>
<dbReference type="KEGG" id="arac:E0W69_010695"/>
<feature type="chain" id="PRO_5024270338" evidence="1">
    <location>
        <begin position="23"/>
        <end position="561"/>
    </location>
</feature>
<dbReference type="Pfam" id="PF17900">
    <property type="entry name" value="Peptidase_M1_N"/>
    <property type="match status" value="1"/>
</dbReference>
<keyword evidence="1" id="KW-0732">Signal</keyword>
<evidence type="ECO:0000256" key="1">
    <source>
        <dbReference type="SAM" id="SignalP"/>
    </source>
</evidence>
<feature type="signal peptide" evidence="1">
    <location>
        <begin position="1"/>
        <end position="22"/>
    </location>
</feature>
<dbReference type="InterPro" id="IPR050344">
    <property type="entry name" value="Peptidase_M1_aminopeptidases"/>
</dbReference>
<dbReference type="AlphaFoldDB" id="A0A5P2FZY9"/>
<dbReference type="PANTHER" id="PTHR11533:SF174">
    <property type="entry name" value="PUROMYCIN-SENSITIVE AMINOPEPTIDASE-RELATED"/>
    <property type="match status" value="1"/>
</dbReference>
<dbReference type="Gene3D" id="2.60.40.1730">
    <property type="entry name" value="tricorn interacting facor f3 domain"/>
    <property type="match status" value="1"/>
</dbReference>
<evidence type="ECO:0000259" key="3">
    <source>
        <dbReference type="Pfam" id="PF17900"/>
    </source>
</evidence>
<dbReference type="CDD" id="cd09603">
    <property type="entry name" value="M1_APN_like"/>
    <property type="match status" value="1"/>
</dbReference>
<feature type="domain" description="Peptidase M1 membrane alanine aminopeptidase" evidence="2">
    <location>
        <begin position="275"/>
        <end position="480"/>
    </location>
</feature>
<dbReference type="RefSeq" id="WP_131330052.1">
    <property type="nucleotide sequence ID" value="NZ_CP044016.1"/>
</dbReference>